<reference evidence="1 2" key="1">
    <citation type="journal article" date="2015" name="Infect. Genet. Evol.">
        <title>Genomic sequences of six botulinum neurotoxin-producing strains representing three clostridial species illustrate the mobility and diversity of botulinum neurotoxin genes.</title>
        <authorList>
            <person name="Smith T.J."/>
            <person name="Hill K.K."/>
            <person name="Xie G."/>
            <person name="Foley B.T."/>
            <person name="Williamson C.H."/>
            <person name="Foster J.T."/>
            <person name="Johnson S.L."/>
            <person name="Chertkov O."/>
            <person name="Teshima H."/>
            <person name="Gibbons H.S."/>
            <person name="Johnsky L.A."/>
            <person name="Karavis M.A."/>
            <person name="Smith L.A."/>
        </authorList>
    </citation>
    <scope>NUCLEOTIDE SEQUENCE [LARGE SCALE GENOMIC DNA]</scope>
    <source>
        <strain evidence="1 2">CDC 2741</strain>
    </source>
</reference>
<sequence>MLHNNFLKRWNPSIFQGNLNRRNYFEGWYFKLVSADEKNVFAFIPGISFEKNKKGHCFIQFFNVSTGESKYFNFPMWDFSYSEDKFEVKIANNIFSKDFIDININDDNFRIKGKVYFQDTVPFPSKIHKPGIMGWYSFMPFMECYHGVVSINHSLKGTLIINEELYNLNSGKGYIEKDWGKSFPSSWIWLQCNNFKNSNSSFMLSIAKIPWLKNHFVGFLGFLYIDGILLNFATYTGAIIKDITVIKNKLFITIEDKNFKIKLCSIKKDGVELKAPSSGKMERTIKESLNSKIHIQVFNKQYKKIFDDIGTTVGLEISGDLEDLK</sequence>
<dbReference type="SUPFAM" id="SSF159245">
    <property type="entry name" value="AttH-like"/>
    <property type="match status" value="1"/>
</dbReference>
<accession>A0A0C1U156</accession>
<dbReference type="PANTHER" id="PTHR35309:SF4">
    <property type="entry name" value="TOCOPHEROL CYCLASE"/>
    <property type="match status" value="1"/>
</dbReference>
<dbReference type="GO" id="GO:0009976">
    <property type="term" value="F:tocopherol cyclase activity"/>
    <property type="evidence" value="ECO:0007669"/>
    <property type="project" value="InterPro"/>
</dbReference>
<evidence type="ECO:0000313" key="2">
    <source>
        <dbReference type="Proteomes" id="UP000031366"/>
    </source>
</evidence>
<proteinExistence type="predicted"/>
<dbReference type="Proteomes" id="UP000031366">
    <property type="component" value="Unassembled WGS sequence"/>
</dbReference>
<dbReference type="AlphaFoldDB" id="A0A0C1U156"/>
<organism evidence="1 2">
    <name type="scientific">Clostridium argentinense CDC 2741</name>
    <dbReference type="NCBI Taxonomy" id="1418104"/>
    <lineage>
        <taxon>Bacteria</taxon>
        <taxon>Bacillati</taxon>
        <taxon>Bacillota</taxon>
        <taxon>Clostridia</taxon>
        <taxon>Eubacteriales</taxon>
        <taxon>Clostridiaceae</taxon>
        <taxon>Clostridium</taxon>
    </lineage>
</organism>
<comment type="caution">
    <text evidence="1">The sequence shown here is derived from an EMBL/GenBank/DDBJ whole genome shotgun (WGS) entry which is preliminary data.</text>
</comment>
<keyword evidence="2" id="KW-1185">Reference proteome</keyword>
<dbReference type="RefSeq" id="WP_039636926.1">
    <property type="nucleotide sequence ID" value="NZ_AYSO01000020.1"/>
</dbReference>
<dbReference type="PANTHER" id="PTHR35309">
    <property type="match status" value="1"/>
</dbReference>
<dbReference type="Pfam" id="PF14249">
    <property type="entry name" value="Tocopherol_cycl"/>
    <property type="match status" value="1"/>
</dbReference>
<name>A0A0C1U156_9CLOT</name>
<dbReference type="InterPro" id="IPR025893">
    <property type="entry name" value="Tocopherol_cyclase"/>
</dbReference>
<dbReference type="EMBL" id="AYSO01000020">
    <property type="protein sequence ID" value="KIE45238.1"/>
    <property type="molecule type" value="Genomic_DNA"/>
</dbReference>
<dbReference type="OrthoDB" id="9772627at2"/>
<evidence type="ECO:0000313" key="1">
    <source>
        <dbReference type="EMBL" id="KIE45238.1"/>
    </source>
</evidence>
<gene>
    <name evidence="1" type="ORF">U732_823</name>
</gene>
<protein>
    <submittedName>
        <fullName evidence="1">Tocopherol cyclase family protein</fullName>
    </submittedName>
</protein>